<dbReference type="GO" id="GO:0016740">
    <property type="term" value="F:transferase activity"/>
    <property type="evidence" value="ECO:0007669"/>
    <property type="project" value="UniProtKB-KW"/>
</dbReference>
<gene>
    <name evidence="2" type="ORF">FY030_01025</name>
</gene>
<dbReference type="InterPro" id="IPR001173">
    <property type="entry name" value="Glyco_trans_2-like"/>
</dbReference>
<feature type="domain" description="Glycosyltransferase 2-like" evidence="1">
    <location>
        <begin position="219"/>
        <end position="326"/>
    </location>
</feature>
<dbReference type="EMBL" id="CP044427">
    <property type="protein sequence ID" value="QFG67491.1"/>
    <property type="molecule type" value="Genomic_DNA"/>
</dbReference>
<proteinExistence type="predicted"/>
<protein>
    <submittedName>
        <fullName evidence="2">Glycosyltransferase family 2 protein</fullName>
    </submittedName>
</protein>
<evidence type="ECO:0000259" key="1">
    <source>
        <dbReference type="Pfam" id="PF00535"/>
    </source>
</evidence>
<name>A0A5J6V2W0_9MICO</name>
<dbReference type="Proteomes" id="UP000326546">
    <property type="component" value="Chromosome"/>
</dbReference>
<accession>A0A5J6V2W0</accession>
<dbReference type="PANTHER" id="PTHR43685">
    <property type="entry name" value="GLYCOSYLTRANSFERASE"/>
    <property type="match status" value="1"/>
</dbReference>
<dbReference type="Gene3D" id="3.90.550.10">
    <property type="entry name" value="Spore Coat Polysaccharide Biosynthesis Protein SpsA, Chain A"/>
    <property type="match status" value="1"/>
</dbReference>
<dbReference type="PANTHER" id="PTHR43685:SF11">
    <property type="entry name" value="GLYCOSYLTRANSFERASE TAGX-RELATED"/>
    <property type="match status" value="1"/>
</dbReference>
<evidence type="ECO:0000313" key="3">
    <source>
        <dbReference type="Proteomes" id="UP000326546"/>
    </source>
</evidence>
<dbReference type="KEGG" id="serw:FY030_01025"/>
<dbReference type="RefSeq" id="WP_158059889.1">
    <property type="nucleotide sequence ID" value="NZ_CP044427.1"/>
</dbReference>
<dbReference type="AlphaFoldDB" id="A0A5J6V2W0"/>
<dbReference type="InterPro" id="IPR050834">
    <property type="entry name" value="Glycosyltransf_2"/>
</dbReference>
<dbReference type="InterPro" id="IPR029044">
    <property type="entry name" value="Nucleotide-diphossugar_trans"/>
</dbReference>
<keyword evidence="2" id="KW-0808">Transferase</keyword>
<dbReference type="OrthoDB" id="8549922at2"/>
<evidence type="ECO:0000313" key="2">
    <source>
        <dbReference type="EMBL" id="QFG67491.1"/>
    </source>
</evidence>
<dbReference type="CDD" id="cd00761">
    <property type="entry name" value="Glyco_tranf_GTA_type"/>
    <property type="match status" value="1"/>
</dbReference>
<dbReference type="SUPFAM" id="SSF53448">
    <property type="entry name" value="Nucleotide-diphospho-sugar transferases"/>
    <property type="match status" value="1"/>
</dbReference>
<dbReference type="Pfam" id="PF00535">
    <property type="entry name" value="Glycos_transf_2"/>
    <property type="match status" value="1"/>
</dbReference>
<reference evidence="2 3" key="1">
    <citation type="submission" date="2019-09" db="EMBL/GenBank/DDBJ databases">
        <title>Serinicoccus pratensis sp. nov., isolated from meadow soil.</title>
        <authorList>
            <person name="Zhang W."/>
        </authorList>
    </citation>
    <scope>NUCLEOTIDE SEQUENCE [LARGE SCALE GENOMIC DNA]</scope>
    <source>
        <strain evidence="2 3">W204</strain>
    </source>
</reference>
<sequence length="633" mass="67655">MSTTSVVRTVGGALLAAGEAPLAEEALRLRALALRSRHDTVVDALARRAGSPVPSSALVARLATGVPVPATLITPDALPATLALATALVGMQRSEAELQAGVDLFEAVLTGHGPRALSSHDQRHLAQGAFLAGRHDLVEHALGVLPRLTDAVASGLRADLANPVVAGPGVRAHPEWEQLFGARFVARELAPPQVDPGQACLFDGLHLSPSRSVDGPLVSVVVPAYRPDEGLITSVRSILAQSYGHLEVLLVDDCSGPAYDELFARAESLDERVRLVRQERNGGSYLARNAALTQARGELVTTQDADDWSHPERIAAQVALMAHYPEAPASRSAAIRCRPDLTRQWFGYSPERMNASALMVRREALDQVGGYDQIRKGADSEMYERLKLLGEVVDVAEPLAVTRLAAGSLSRADFSFGRHSPDRVLFRSAFRDWHRRLAQDGDAHALAGHRDGQEPYPVPRSFVRDLPHAAPASEHLPVVLLADLADPVPVGMALEQLTAGSEDRLGVLGREDLSRAGVEGPSWDPLLLAAVREGRVEVLVDGDVVHADTLVALEPSLLALPALPLPALSVDRVLLAAVPPGPTEPVRDLEAAAATVRERWGVAPVWVARDAADQRAWAGEGWQLPLLATELRP</sequence>
<keyword evidence="3" id="KW-1185">Reference proteome</keyword>
<organism evidence="2 3">
    <name type="scientific">Ornithinimicrobium pratense</name>
    <dbReference type="NCBI Taxonomy" id="2593973"/>
    <lineage>
        <taxon>Bacteria</taxon>
        <taxon>Bacillati</taxon>
        <taxon>Actinomycetota</taxon>
        <taxon>Actinomycetes</taxon>
        <taxon>Micrococcales</taxon>
        <taxon>Ornithinimicrobiaceae</taxon>
        <taxon>Ornithinimicrobium</taxon>
    </lineage>
</organism>